<organism evidence="2 3">
    <name type="scientific">Paractinoplanes durhamensis</name>
    <dbReference type="NCBI Taxonomy" id="113563"/>
    <lineage>
        <taxon>Bacteria</taxon>
        <taxon>Bacillati</taxon>
        <taxon>Actinomycetota</taxon>
        <taxon>Actinomycetes</taxon>
        <taxon>Micromonosporales</taxon>
        <taxon>Micromonosporaceae</taxon>
        <taxon>Paractinoplanes</taxon>
    </lineage>
</organism>
<accession>A0ABQ3Z419</accession>
<keyword evidence="1" id="KW-0812">Transmembrane</keyword>
<dbReference type="RefSeq" id="WP_203731448.1">
    <property type="nucleotide sequence ID" value="NZ_BAAATX010000011.1"/>
</dbReference>
<evidence type="ECO:0000313" key="2">
    <source>
        <dbReference type="EMBL" id="GIE04588.1"/>
    </source>
</evidence>
<sequence>MQEADVQEALKAYVTDGEPAMGLTADGVLKAGRRSRRARRLAGVAGAGLAAVLAGVAAVGVWGGSPDGPEYMAADPCPVPPGARPAGVIAGDQPLSPNLVAWATTSVTCYLNAEVPRLLPTATYAQVPGAQAGPLMGFNLGGQPPWGNRVDALALIRDAKGVGDLTVNVGVVDESVAAQAEAECRGDTVAKCTVMSGPKGSTVLLGTEPDGTPAGEPKNWVVRVYRGHSEIYVQVSNTDRQEKDGAAPVATRPEPVLSADQAVQLALSPELYLFP</sequence>
<proteinExistence type="predicted"/>
<name>A0ABQ3Z419_9ACTN</name>
<evidence type="ECO:0000256" key="1">
    <source>
        <dbReference type="SAM" id="Phobius"/>
    </source>
</evidence>
<keyword evidence="1" id="KW-1133">Transmembrane helix</keyword>
<evidence type="ECO:0000313" key="3">
    <source>
        <dbReference type="Proteomes" id="UP000637628"/>
    </source>
</evidence>
<protein>
    <submittedName>
        <fullName evidence="2">Uncharacterized protein</fullName>
    </submittedName>
</protein>
<dbReference type="EMBL" id="BOML01000048">
    <property type="protein sequence ID" value="GIE04588.1"/>
    <property type="molecule type" value="Genomic_DNA"/>
</dbReference>
<dbReference type="Proteomes" id="UP000637628">
    <property type="component" value="Unassembled WGS sequence"/>
</dbReference>
<keyword evidence="3" id="KW-1185">Reference proteome</keyword>
<gene>
    <name evidence="2" type="ORF">Adu01nite_59380</name>
</gene>
<comment type="caution">
    <text evidence="2">The sequence shown here is derived from an EMBL/GenBank/DDBJ whole genome shotgun (WGS) entry which is preliminary data.</text>
</comment>
<reference evidence="2 3" key="1">
    <citation type="submission" date="2021-01" db="EMBL/GenBank/DDBJ databases">
        <title>Whole genome shotgun sequence of Actinoplanes durhamensis NBRC 14914.</title>
        <authorList>
            <person name="Komaki H."/>
            <person name="Tamura T."/>
        </authorList>
    </citation>
    <scope>NUCLEOTIDE SEQUENCE [LARGE SCALE GENOMIC DNA]</scope>
    <source>
        <strain evidence="2 3">NBRC 14914</strain>
    </source>
</reference>
<keyword evidence="1" id="KW-0472">Membrane</keyword>
<feature type="transmembrane region" description="Helical" evidence="1">
    <location>
        <begin position="41"/>
        <end position="62"/>
    </location>
</feature>